<sequence>MRQLRGVAAGFIAAALGTAGVLAAAPTASADTRTTCFTVLYAEDSGGYLTVECDPTPNQQRVRALAVCETAEGDRYEVTGPWYQLSGSTGARFAVSCEPDDIIGGSVEIR</sequence>
<dbReference type="RefSeq" id="WP_132819443.1">
    <property type="nucleotide sequence ID" value="NZ_SMKI01000212.1"/>
</dbReference>
<reference evidence="2 3" key="1">
    <citation type="submission" date="2019-03" db="EMBL/GenBank/DDBJ databases">
        <title>Draft genome sequences of novel Actinobacteria.</title>
        <authorList>
            <person name="Sahin N."/>
            <person name="Ay H."/>
            <person name="Saygin H."/>
        </authorList>
    </citation>
    <scope>NUCLEOTIDE SEQUENCE [LARGE SCALE GENOMIC DNA]</scope>
    <source>
        <strain evidence="2 3">DSM 41900</strain>
    </source>
</reference>
<feature type="chain" id="PRO_5020700188" evidence="1">
    <location>
        <begin position="31"/>
        <end position="110"/>
    </location>
</feature>
<keyword evidence="3" id="KW-1185">Reference proteome</keyword>
<evidence type="ECO:0000256" key="1">
    <source>
        <dbReference type="SAM" id="SignalP"/>
    </source>
</evidence>
<protein>
    <submittedName>
        <fullName evidence="2">Uncharacterized protein</fullName>
    </submittedName>
</protein>
<feature type="signal peptide" evidence="1">
    <location>
        <begin position="1"/>
        <end position="30"/>
    </location>
</feature>
<evidence type="ECO:0000313" key="2">
    <source>
        <dbReference type="EMBL" id="TDC73161.1"/>
    </source>
</evidence>
<dbReference type="Proteomes" id="UP000295345">
    <property type="component" value="Unassembled WGS sequence"/>
</dbReference>
<name>A0A4R4T7M9_9ACTN</name>
<dbReference type="AlphaFoldDB" id="A0A4R4T7M9"/>
<keyword evidence="1" id="KW-0732">Signal</keyword>
<accession>A0A4R4T7M9</accession>
<proteinExistence type="predicted"/>
<organism evidence="2 3">
    <name type="scientific">Streptomyces hainanensis</name>
    <dbReference type="NCBI Taxonomy" id="402648"/>
    <lineage>
        <taxon>Bacteria</taxon>
        <taxon>Bacillati</taxon>
        <taxon>Actinomycetota</taxon>
        <taxon>Actinomycetes</taxon>
        <taxon>Kitasatosporales</taxon>
        <taxon>Streptomycetaceae</taxon>
        <taxon>Streptomyces</taxon>
    </lineage>
</organism>
<gene>
    <name evidence="2" type="ORF">E1283_19835</name>
</gene>
<dbReference type="EMBL" id="SMKI01000212">
    <property type="protein sequence ID" value="TDC73161.1"/>
    <property type="molecule type" value="Genomic_DNA"/>
</dbReference>
<comment type="caution">
    <text evidence="2">The sequence shown here is derived from an EMBL/GenBank/DDBJ whole genome shotgun (WGS) entry which is preliminary data.</text>
</comment>
<evidence type="ECO:0000313" key="3">
    <source>
        <dbReference type="Proteomes" id="UP000295345"/>
    </source>
</evidence>